<dbReference type="SUPFAM" id="SSF54909">
    <property type="entry name" value="Dimeric alpha+beta barrel"/>
    <property type="match status" value="1"/>
</dbReference>
<proteinExistence type="predicted"/>
<dbReference type="Gene3D" id="3.30.70.920">
    <property type="match status" value="1"/>
</dbReference>
<accession>K0B7F5</accession>
<dbReference type="STRING" id="1229909.NSED_01380"/>
<reference evidence="1 2" key="1">
    <citation type="journal article" date="2012" name="J. Bacteriol.">
        <title>Draft Genome Sequence of an Ammonia-Oxidizing Archaeon, "Candidatus Nitrosopumilus sediminis" AR2, from Svalbard in the Arctic Circle.</title>
        <authorList>
            <person name="Park S.J."/>
            <person name="Kim J.G."/>
            <person name="Jung M.Y."/>
            <person name="Kim S.J."/>
            <person name="Cha I.T."/>
            <person name="Ghai R."/>
            <person name="Martin-Cuadrado A.B."/>
            <person name="Rodriguez-Valera F."/>
            <person name="Rhee S.K."/>
        </authorList>
    </citation>
    <scope>NUCLEOTIDE SEQUENCE [LARGE SCALE GENOMIC DNA]</scope>
    <source>
        <strain evidence="1 2">AR2</strain>
    </source>
</reference>
<sequence>MNASYLPLTCTIHKNIEVANTVQKLSGVKKDVPVRGAYDCIVKVDKSVPSDVDQFVLSSIFSLDNIRSIHTLHEAPPIIVRSK</sequence>
<dbReference type="RefSeq" id="WP_014964460.1">
    <property type="nucleotide sequence ID" value="NC_018656.1"/>
</dbReference>
<dbReference type="OrthoDB" id="8136at2157"/>
<gene>
    <name evidence="1" type="ORF">NSED_01380</name>
</gene>
<evidence type="ECO:0000313" key="1">
    <source>
        <dbReference type="EMBL" id="AFS82088.1"/>
    </source>
</evidence>
<dbReference type="GeneID" id="13697292"/>
<organism evidence="1 2">
    <name type="scientific">Candidatus Nitrosopumilus sediminis</name>
    <dbReference type="NCBI Taxonomy" id="1229909"/>
    <lineage>
        <taxon>Archaea</taxon>
        <taxon>Nitrososphaerota</taxon>
        <taxon>Nitrososphaeria</taxon>
        <taxon>Nitrosopumilales</taxon>
        <taxon>Nitrosopumilaceae</taxon>
        <taxon>Nitrosopumilus</taxon>
    </lineage>
</organism>
<dbReference type="Proteomes" id="UP000006100">
    <property type="component" value="Chromosome"/>
</dbReference>
<keyword evidence="2" id="KW-1185">Reference proteome</keyword>
<dbReference type="PATRIC" id="fig|1229909.8.peg.289"/>
<evidence type="ECO:0000313" key="2">
    <source>
        <dbReference type="Proteomes" id="UP000006100"/>
    </source>
</evidence>
<dbReference type="InterPro" id="IPR011008">
    <property type="entry name" value="Dimeric_a/b-barrel"/>
</dbReference>
<dbReference type="eggNOG" id="arCOG01117">
    <property type="taxonomic scope" value="Archaea"/>
</dbReference>
<dbReference type="HOGENOM" id="CLU_170329_1_3_2"/>
<dbReference type="EMBL" id="CP003843">
    <property type="protein sequence ID" value="AFS82088.1"/>
    <property type="molecule type" value="Genomic_DNA"/>
</dbReference>
<dbReference type="KEGG" id="nir:NSED_01380"/>
<protein>
    <recommendedName>
        <fullName evidence="3">AsnC family transcriptional regulator</fullName>
    </recommendedName>
</protein>
<evidence type="ECO:0008006" key="3">
    <source>
        <dbReference type="Google" id="ProtNLM"/>
    </source>
</evidence>
<dbReference type="AlphaFoldDB" id="K0B7F5"/>
<name>K0B7F5_9ARCH</name>